<evidence type="ECO:0000256" key="1">
    <source>
        <dbReference type="SAM" id="Coils"/>
    </source>
</evidence>
<reference evidence="3 4" key="1">
    <citation type="journal article" date="2015" name="Sci. Rep.">
        <title>Genome of the facultative scuticociliatosis pathogen Pseudocohnilembus persalinus provides insight into its virulence through horizontal gene transfer.</title>
        <authorList>
            <person name="Xiong J."/>
            <person name="Wang G."/>
            <person name="Cheng J."/>
            <person name="Tian M."/>
            <person name="Pan X."/>
            <person name="Warren A."/>
            <person name="Jiang C."/>
            <person name="Yuan D."/>
            <person name="Miao W."/>
        </authorList>
    </citation>
    <scope>NUCLEOTIDE SEQUENCE [LARGE SCALE GENOMIC DNA]</scope>
    <source>
        <strain evidence="3">36N120E</strain>
    </source>
</reference>
<keyword evidence="2" id="KW-0812">Transmembrane</keyword>
<evidence type="ECO:0000256" key="2">
    <source>
        <dbReference type="SAM" id="Phobius"/>
    </source>
</evidence>
<feature type="coiled-coil region" evidence="1">
    <location>
        <begin position="161"/>
        <end position="188"/>
    </location>
</feature>
<dbReference type="AlphaFoldDB" id="A0A0V0QQ60"/>
<dbReference type="Proteomes" id="UP000054937">
    <property type="component" value="Unassembled WGS sequence"/>
</dbReference>
<name>A0A0V0QQ60_PSEPJ</name>
<evidence type="ECO:0008006" key="5">
    <source>
        <dbReference type="Google" id="ProtNLM"/>
    </source>
</evidence>
<organism evidence="3 4">
    <name type="scientific">Pseudocohnilembus persalinus</name>
    <name type="common">Ciliate</name>
    <dbReference type="NCBI Taxonomy" id="266149"/>
    <lineage>
        <taxon>Eukaryota</taxon>
        <taxon>Sar</taxon>
        <taxon>Alveolata</taxon>
        <taxon>Ciliophora</taxon>
        <taxon>Intramacronucleata</taxon>
        <taxon>Oligohymenophorea</taxon>
        <taxon>Scuticociliatia</taxon>
        <taxon>Philasterida</taxon>
        <taxon>Pseudocohnilembidae</taxon>
        <taxon>Pseudocohnilembus</taxon>
    </lineage>
</organism>
<accession>A0A0V0QQ60</accession>
<dbReference type="EMBL" id="LDAU01000119">
    <property type="protein sequence ID" value="KRX04358.1"/>
    <property type="molecule type" value="Genomic_DNA"/>
</dbReference>
<proteinExistence type="predicted"/>
<feature type="transmembrane region" description="Helical" evidence="2">
    <location>
        <begin position="70"/>
        <end position="92"/>
    </location>
</feature>
<keyword evidence="2" id="KW-1133">Transmembrane helix</keyword>
<gene>
    <name evidence="3" type="ORF">PPERSA_03598</name>
</gene>
<dbReference type="InParanoid" id="A0A0V0QQ60"/>
<evidence type="ECO:0000313" key="4">
    <source>
        <dbReference type="Proteomes" id="UP000054937"/>
    </source>
</evidence>
<keyword evidence="2" id="KW-0472">Membrane</keyword>
<comment type="caution">
    <text evidence="3">The sequence shown here is derived from an EMBL/GenBank/DDBJ whole genome shotgun (WGS) entry which is preliminary data.</text>
</comment>
<keyword evidence="4" id="KW-1185">Reference proteome</keyword>
<dbReference type="OMA" id="ITFAYIS"/>
<sequence length="202" mass="24448">MQPMRKSRMFGLAQGVVNGGVKTKQILKRNIYDRIFPYYIEINRIPQPKKYYQEFNLYEYMNDTNDLSPLSYYIIFLLSGIFGGYYFALSLYDTDIRYYMFIRFPEQMAIYDQISQSVSDYIREKQMQYIGEIPDEINSESDYYRFKQQIKDKIFHLTEKKEQEVKQREELKESAQKYEQSLANMDEFLSSQDKQIKSLRHD</sequence>
<protein>
    <recommendedName>
        <fullName evidence="5">Transmembrane protein</fullName>
    </recommendedName>
</protein>
<evidence type="ECO:0000313" key="3">
    <source>
        <dbReference type="EMBL" id="KRX04358.1"/>
    </source>
</evidence>
<keyword evidence="1" id="KW-0175">Coiled coil</keyword>